<feature type="chain" id="PRO_5039890526" evidence="7">
    <location>
        <begin position="24"/>
        <end position="142"/>
    </location>
</feature>
<dbReference type="PROSITE" id="PS00262">
    <property type="entry name" value="INSULIN"/>
    <property type="match status" value="1"/>
</dbReference>
<evidence type="ECO:0000256" key="2">
    <source>
        <dbReference type="ARBA" id="ARBA00009034"/>
    </source>
</evidence>
<dbReference type="SUPFAM" id="SSF56994">
    <property type="entry name" value="Insulin-like"/>
    <property type="match status" value="1"/>
</dbReference>
<keyword evidence="3 5" id="KW-0964">Secreted</keyword>
<dbReference type="Proteomes" id="UP000001554">
    <property type="component" value="Unplaced"/>
</dbReference>
<comment type="subcellular location">
    <subcellularLocation>
        <location evidence="1 5">Secreted</location>
    </subcellularLocation>
</comment>
<sequence length="142" mass="15445">MSPSGVLLMTCLSLIGCAAPASSAYLCGSTLFDVLSWVCEGRGEPGISKNQDVPNVDNEARLHPRSPQFSRRVRELIDDCCFNVCTFDTLESYCTPWAETPEPNLNDAEDAAEIPDGETTISAKFGSDHVTRERDSRNGVLS</sequence>
<keyword evidence="9" id="KW-1185">Reference proteome</keyword>
<dbReference type="KEGG" id="bfo:118407319"/>
<dbReference type="InterPro" id="IPR022352">
    <property type="entry name" value="Ins/IGF/rlx"/>
</dbReference>
<accession>A0A9J7HQK5</accession>
<dbReference type="GO" id="GO:0005179">
    <property type="term" value="F:hormone activity"/>
    <property type="evidence" value="ECO:0007669"/>
    <property type="project" value="InterPro"/>
</dbReference>
<dbReference type="InterPro" id="IPR036438">
    <property type="entry name" value="Insulin-like_sf"/>
</dbReference>
<evidence type="ECO:0000256" key="6">
    <source>
        <dbReference type="SAM" id="MobiDB-lite"/>
    </source>
</evidence>
<comment type="similarity">
    <text evidence="2 5">Belongs to the insulin family.</text>
</comment>
<name>A0A9J7HQK5_BRAFL</name>
<evidence type="ECO:0000256" key="3">
    <source>
        <dbReference type="ARBA" id="ARBA00022525"/>
    </source>
</evidence>
<dbReference type="GeneID" id="118407319"/>
<evidence type="ECO:0000259" key="8">
    <source>
        <dbReference type="SMART" id="SM00078"/>
    </source>
</evidence>
<evidence type="ECO:0000256" key="7">
    <source>
        <dbReference type="SAM" id="SignalP"/>
    </source>
</evidence>
<dbReference type="Gene3D" id="1.10.100.10">
    <property type="entry name" value="Insulin-like"/>
    <property type="match status" value="1"/>
</dbReference>
<dbReference type="PANTHER" id="PTHR46886:SF1">
    <property type="entry name" value="INSULIN-LIKE GROWTH FACTOR II"/>
    <property type="match status" value="1"/>
</dbReference>
<dbReference type="InterPro" id="IPR016179">
    <property type="entry name" value="Insulin-like"/>
</dbReference>
<keyword evidence="4 7" id="KW-0732">Signal</keyword>
<evidence type="ECO:0000313" key="10">
    <source>
        <dbReference type="RefSeq" id="XP_035663676.1"/>
    </source>
</evidence>
<dbReference type="GO" id="GO:0005576">
    <property type="term" value="C:extracellular region"/>
    <property type="evidence" value="ECO:0007669"/>
    <property type="project" value="UniProtKB-SubCell"/>
</dbReference>
<evidence type="ECO:0000256" key="1">
    <source>
        <dbReference type="ARBA" id="ARBA00004613"/>
    </source>
</evidence>
<evidence type="ECO:0000313" key="9">
    <source>
        <dbReference type="Proteomes" id="UP000001554"/>
    </source>
</evidence>
<protein>
    <submittedName>
        <fullName evidence="10">Bombyxin B-2 homolog</fullName>
    </submittedName>
</protein>
<dbReference type="RefSeq" id="XP_035663676.1">
    <property type="nucleotide sequence ID" value="XM_035807783.1"/>
</dbReference>
<feature type="region of interest" description="Disordered" evidence="6">
    <location>
        <begin position="101"/>
        <end position="142"/>
    </location>
</feature>
<feature type="compositionally biased region" description="Basic and acidic residues" evidence="6">
    <location>
        <begin position="126"/>
        <end position="142"/>
    </location>
</feature>
<feature type="signal peptide" evidence="7">
    <location>
        <begin position="1"/>
        <end position="23"/>
    </location>
</feature>
<feature type="compositionally biased region" description="Acidic residues" evidence="6">
    <location>
        <begin position="107"/>
        <end position="116"/>
    </location>
</feature>
<dbReference type="SMART" id="SM00078">
    <property type="entry name" value="IlGF"/>
    <property type="match status" value="1"/>
</dbReference>
<dbReference type="PANTHER" id="PTHR46886">
    <property type="entry name" value="INSULIN-LIKE GROWTH FACTOR II"/>
    <property type="match status" value="1"/>
</dbReference>
<dbReference type="OrthoDB" id="10019596at2759"/>
<dbReference type="PRINTS" id="PR00276">
    <property type="entry name" value="INSULINFAMLY"/>
</dbReference>
<evidence type="ECO:0000256" key="5">
    <source>
        <dbReference type="RuleBase" id="RU000406"/>
    </source>
</evidence>
<gene>
    <name evidence="10" type="primary">LOC118407319</name>
</gene>
<proteinExistence type="inferred from homology"/>
<dbReference type="Pfam" id="PF00049">
    <property type="entry name" value="Insulin"/>
    <property type="match status" value="1"/>
</dbReference>
<organism evidence="9 10">
    <name type="scientific">Branchiostoma floridae</name>
    <name type="common">Florida lancelet</name>
    <name type="synonym">Amphioxus</name>
    <dbReference type="NCBI Taxonomy" id="7739"/>
    <lineage>
        <taxon>Eukaryota</taxon>
        <taxon>Metazoa</taxon>
        <taxon>Chordata</taxon>
        <taxon>Cephalochordata</taxon>
        <taxon>Leptocardii</taxon>
        <taxon>Amphioxiformes</taxon>
        <taxon>Branchiostomatidae</taxon>
        <taxon>Branchiostoma</taxon>
    </lineage>
</organism>
<dbReference type="InterPro" id="IPR022353">
    <property type="entry name" value="Insulin_CS"/>
</dbReference>
<evidence type="ECO:0000256" key="4">
    <source>
        <dbReference type="ARBA" id="ARBA00022729"/>
    </source>
</evidence>
<reference evidence="10" key="1">
    <citation type="submission" date="2025-08" db="UniProtKB">
        <authorList>
            <consortium name="RefSeq"/>
        </authorList>
    </citation>
    <scope>IDENTIFICATION</scope>
    <source>
        <strain evidence="10">S238N-H82</strain>
        <tissue evidence="10">Testes</tissue>
    </source>
</reference>
<feature type="domain" description="Insulin-like" evidence="8">
    <location>
        <begin position="24"/>
        <end position="94"/>
    </location>
</feature>
<dbReference type="OMA" id="LIDDCCF"/>
<dbReference type="AlphaFoldDB" id="A0A9J7HQK5"/>